<evidence type="ECO:0000313" key="3">
    <source>
        <dbReference type="Proteomes" id="UP001619911"/>
    </source>
</evidence>
<reference evidence="2 3" key="1">
    <citation type="submission" date="2023-07" db="EMBL/GenBank/DDBJ databases">
        <title>Bacillus lucianemedeirus sp. nov, a new species isolated from an immunobiological production facility.</title>
        <authorList>
            <person name="Costa L.V."/>
            <person name="Miranda R.V.S.L."/>
            <person name="Brandao M.L.L."/>
            <person name="Reis C.M.F."/>
            <person name="Frazao A.M."/>
            <person name="Cruz F.V."/>
            <person name="Baio P.V.P."/>
            <person name="Veras J.F.C."/>
            <person name="Ramos J.N."/>
            <person name="Vieira V."/>
        </authorList>
    </citation>
    <scope>NUCLEOTIDE SEQUENCE [LARGE SCALE GENOMIC DNA]</scope>
    <source>
        <strain evidence="2 3">B190/17</strain>
    </source>
</reference>
<accession>A0ABW8IBL1</accession>
<sequence length="223" mass="26914">MNITKYLKEKFPSVQLVSSIYYQWDIGIHFSLGGEIYQFKENDELNLERFRLVYKQASTIFNELFEQNDDLFLVTNVYKYKTKKQRTRKLKVYQPFLKYKSTLNRIQVRTYPYPFELDEAEECRMQQFSLLCKRKDIRVNELLKAVSNEDFPLKPKLGGYSTGYPDVFFVNITKDIIFFIYDDRGCEVIAHEAERIRPLYEKYYDWIDEMDRKRIKAGLERQG</sequence>
<dbReference type="RefSeq" id="WP_404318609.1">
    <property type="nucleotide sequence ID" value="NZ_JAUIYO010000017.1"/>
</dbReference>
<proteinExistence type="predicted"/>
<dbReference type="Pfam" id="PF13021">
    <property type="entry name" value="DUF3885"/>
    <property type="match status" value="1"/>
</dbReference>
<dbReference type="EMBL" id="JAUIYO010000017">
    <property type="protein sequence ID" value="MFK2826890.1"/>
    <property type="molecule type" value="Genomic_DNA"/>
</dbReference>
<name>A0ABW8IBL1_9BACI</name>
<dbReference type="InterPro" id="IPR024976">
    <property type="entry name" value="DUF3885"/>
</dbReference>
<keyword evidence="3" id="KW-1185">Reference proteome</keyword>
<organism evidence="2 3">
    <name type="scientific">Bacillus lumedeiriae</name>
    <dbReference type="NCBI Taxonomy" id="3058829"/>
    <lineage>
        <taxon>Bacteria</taxon>
        <taxon>Bacillati</taxon>
        <taxon>Bacillota</taxon>
        <taxon>Bacilli</taxon>
        <taxon>Bacillales</taxon>
        <taxon>Bacillaceae</taxon>
        <taxon>Bacillus</taxon>
    </lineage>
</organism>
<evidence type="ECO:0000313" key="2">
    <source>
        <dbReference type="EMBL" id="MFK2826890.1"/>
    </source>
</evidence>
<dbReference type="Proteomes" id="UP001619911">
    <property type="component" value="Unassembled WGS sequence"/>
</dbReference>
<gene>
    <name evidence="2" type="ORF">QYG89_14640</name>
</gene>
<evidence type="ECO:0000259" key="1">
    <source>
        <dbReference type="Pfam" id="PF13021"/>
    </source>
</evidence>
<comment type="caution">
    <text evidence="2">The sequence shown here is derived from an EMBL/GenBank/DDBJ whole genome shotgun (WGS) entry which is preliminary data.</text>
</comment>
<protein>
    <submittedName>
        <fullName evidence="2">DUF3885 domain-containing protein</fullName>
    </submittedName>
</protein>
<feature type="domain" description="DUF3885" evidence="1">
    <location>
        <begin position="3"/>
        <end position="211"/>
    </location>
</feature>